<evidence type="ECO:0000313" key="1">
    <source>
        <dbReference type="EMBL" id="KAK8497291.1"/>
    </source>
</evidence>
<reference evidence="1 2" key="1">
    <citation type="journal article" date="2024" name="G3 (Bethesda)">
        <title>Genome assembly of Hibiscus sabdariffa L. provides insights into metabolisms of medicinal natural products.</title>
        <authorList>
            <person name="Kim T."/>
        </authorList>
    </citation>
    <scope>NUCLEOTIDE SEQUENCE [LARGE SCALE GENOMIC DNA]</scope>
    <source>
        <strain evidence="1">TK-2024</strain>
        <tissue evidence="1">Old leaves</tissue>
    </source>
</reference>
<organism evidence="1 2">
    <name type="scientific">Hibiscus sabdariffa</name>
    <name type="common">roselle</name>
    <dbReference type="NCBI Taxonomy" id="183260"/>
    <lineage>
        <taxon>Eukaryota</taxon>
        <taxon>Viridiplantae</taxon>
        <taxon>Streptophyta</taxon>
        <taxon>Embryophyta</taxon>
        <taxon>Tracheophyta</taxon>
        <taxon>Spermatophyta</taxon>
        <taxon>Magnoliopsida</taxon>
        <taxon>eudicotyledons</taxon>
        <taxon>Gunneridae</taxon>
        <taxon>Pentapetalae</taxon>
        <taxon>rosids</taxon>
        <taxon>malvids</taxon>
        <taxon>Malvales</taxon>
        <taxon>Malvaceae</taxon>
        <taxon>Malvoideae</taxon>
        <taxon>Hibiscus</taxon>
    </lineage>
</organism>
<dbReference type="Proteomes" id="UP001472677">
    <property type="component" value="Unassembled WGS sequence"/>
</dbReference>
<keyword evidence="2" id="KW-1185">Reference proteome</keyword>
<evidence type="ECO:0000313" key="2">
    <source>
        <dbReference type="Proteomes" id="UP001472677"/>
    </source>
</evidence>
<accession>A0ABR2AT81</accession>
<protein>
    <submittedName>
        <fullName evidence="1">Uncharacterized protein</fullName>
    </submittedName>
</protein>
<proteinExistence type="predicted"/>
<sequence length="100" mass="11266">MASQVASSSLFSSHGGDAFPAFLSSILSPLELLTPVASLKGLYESDKDNSYRHTFARGNQRLEIQSLQEKEERRTINPNLYQYAPGPSIKRPHFLKKDKR</sequence>
<name>A0ABR2AT81_9ROSI</name>
<dbReference type="EMBL" id="JBBPBM010000318">
    <property type="protein sequence ID" value="KAK8497291.1"/>
    <property type="molecule type" value="Genomic_DNA"/>
</dbReference>
<comment type="caution">
    <text evidence="1">The sequence shown here is derived from an EMBL/GenBank/DDBJ whole genome shotgun (WGS) entry which is preliminary data.</text>
</comment>
<gene>
    <name evidence="1" type="ORF">V6N12_000202</name>
</gene>